<evidence type="ECO:0000256" key="6">
    <source>
        <dbReference type="ARBA" id="ARBA00023242"/>
    </source>
</evidence>
<dbReference type="Pfam" id="PF00096">
    <property type="entry name" value="zf-C2H2"/>
    <property type="match status" value="4"/>
</dbReference>
<dbReference type="EMBL" id="UYRU01000742">
    <property type="protein sequence ID" value="VDK30613.1"/>
    <property type="molecule type" value="Genomic_DNA"/>
</dbReference>
<evidence type="ECO:0000256" key="1">
    <source>
        <dbReference type="ARBA" id="ARBA00004123"/>
    </source>
</evidence>
<dbReference type="PROSITE" id="PS50157">
    <property type="entry name" value="ZINC_FINGER_C2H2_2"/>
    <property type="match status" value="4"/>
</dbReference>
<gene>
    <name evidence="9" type="ORF">DILT_LOCUS204</name>
</gene>
<name>A0A3P6PM49_DIBLA</name>
<keyword evidence="10" id="KW-1185">Reference proteome</keyword>
<evidence type="ECO:0000313" key="10">
    <source>
        <dbReference type="Proteomes" id="UP000281553"/>
    </source>
</evidence>
<dbReference type="GO" id="GO:0005634">
    <property type="term" value="C:nucleus"/>
    <property type="evidence" value="ECO:0007669"/>
    <property type="project" value="UniProtKB-SubCell"/>
</dbReference>
<keyword evidence="2" id="KW-0479">Metal-binding</keyword>
<keyword evidence="4 7" id="KW-0863">Zinc-finger</keyword>
<evidence type="ECO:0000256" key="5">
    <source>
        <dbReference type="ARBA" id="ARBA00022833"/>
    </source>
</evidence>
<dbReference type="PANTHER" id="PTHR24388:SF54">
    <property type="entry name" value="PROTEIN ESCARGOT"/>
    <property type="match status" value="1"/>
</dbReference>
<comment type="subcellular location">
    <subcellularLocation>
        <location evidence="1">Nucleus</location>
    </subcellularLocation>
</comment>
<proteinExistence type="predicted"/>
<dbReference type="OrthoDB" id="8918594at2759"/>
<accession>A0A3P6PM49</accession>
<protein>
    <recommendedName>
        <fullName evidence="8">C2H2-type domain-containing protein</fullName>
    </recommendedName>
</protein>
<evidence type="ECO:0000256" key="3">
    <source>
        <dbReference type="ARBA" id="ARBA00022737"/>
    </source>
</evidence>
<feature type="domain" description="C2H2-type" evidence="8">
    <location>
        <begin position="113"/>
        <end position="141"/>
    </location>
</feature>
<dbReference type="SUPFAM" id="SSF57667">
    <property type="entry name" value="beta-beta-alpha zinc fingers"/>
    <property type="match status" value="2"/>
</dbReference>
<dbReference type="GO" id="GO:0000981">
    <property type="term" value="F:DNA-binding transcription factor activity, RNA polymerase II-specific"/>
    <property type="evidence" value="ECO:0007669"/>
    <property type="project" value="TreeGrafter"/>
</dbReference>
<evidence type="ECO:0000313" key="9">
    <source>
        <dbReference type="EMBL" id="VDK30613.1"/>
    </source>
</evidence>
<evidence type="ECO:0000256" key="7">
    <source>
        <dbReference type="PROSITE-ProRule" id="PRU00042"/>
    </source>
</evidence>
<dbReference type="PROSITE" id="PS00028">
    <property type="entry name" value="ZINC_FINGER_C2H2_1"/>
    <property type="match status" value="3"/>
</dbReference>
<feature type="domain" description="C2H2-type" evidence="8">
    <location>
        <begin position="84"/>
        <end position="112"/>
    </location>
</feature>
<feature type="domain" description="C2H2-type" evidence="8">
    <location>
        <begin position="142"/>
        <end position="167"/>
    </location>
</feature>
<keyword evidence="3" id="KW-0677">Repeat</keyword>
<evidence type="ECO:0000259" key="8">
    <source>
        <dbReference type="PROSITE" id="PS50157"/>
    </source>
</evidence>
<dbReference type="InterPro" id="IPR050527">
    <property type="entry name" value="Snail/Krueppel_Znf"/>
</dbReference>
<keyword evidence="6" id="KW-0539">Nucleus</keyword>
<reference evidence="9 10" key="1">
    <citation type="submission" date="2018-11" db="EMBL/GenBank/DDBJ databases">
        <authorList>
            <consortium name="Pathogen Informatics"/>
        </authorList>
    </citation>
    <scope>NUCLEOTIDE SEQUENCE [LARGE SCALE GENOMIC DNA]</scope>
</reference>
<evidence type="ECO:0000256" key="4">
    <source>
        <dbReference type="ARBA" id="ARBA00022771"/>
    </source>
</evidence>
<dbReference type="AlphaFoldDB" id="A0A3P6PM49"/>
<organism evidence="9 10">
    <name type="scientific">Dibothriocephalus latus</name>
    <name type="common">Fish tapeworm</name>
    <name type="synonym">Diphyllobothrium latum</name>
    <dbReference type="NCBI Taxonomy" id="60516"/>
    <lineage>
        <taxon>Eukaryota</taxon>
        <taxon>Metazoa</taxon>
        <taxon>Spiralia</taxon>
        <taxon>Lophotrochozoa</taxon>
        <taxon>Platyhelminthes</taxon>
        <taxon>Cestoda</taxon>
        <taxon>Eucestoda</taxon>
        <taxon>Diphyllobothriidea</taxon>
        <taxon>Diphyllobothriidae</taxon>
        <taxon>Dibothriocephalus</taxon>
    </lineage>
</organism>
<keyword evidence="5" id="KW-0862">Zinc</keyword>
<dbReference type="SMART" id="SM00355">
    <property type="entry name" value="ZnF_C2H2"/>
    <property type="match status" value="4"/>
</dbReference>
<evidence type="ECO:0000256" key="2">
    <source>
        <dbReference type="ARBA" id="ARBA00022723"/>
    </source>
</evidence>
<dbReference type="GO" id="GO:0000978">
    <property type="term" value="F:RNA polymerase II cis-regulatory region sequence-specific DNA binding"/>
    <property type="evidence" value="ECO:0007669"/>
    <property type="project" value="TreeGrafter"/>
</dbReference>
<sequence length="167" mass="18973">MTTNVSSSIDRLTAGVDTLPNISQIRYPKHGPEDPSCMRCADDLEGERCPKRGIIVCEVCGKSFKQKSTLKRQIAAVHKELRNYVCEVCGQDFTRKTTMNKHIDVIHKGRRDFVCDVCGRTFAGKSNPNRHMDLVHTELRPFVCEVCGEDFKQKKVLNEHIDAVHKE</sequence>
<feature type="domain" description="C2H2-type" evidence="8">
    <location>
        <begin position="55"/>
        <end position="83"/>
    </location>
</feature>
<dbReference type="Proteomes" id="UP000281553">
    <property type="component" value="Unassembled WGS sequence"/>
</dbReference>
<dbReference type="InterPro" id="IPR013087">
    <property type="entry name" value="Znf_C2H2_type"/>
</dbReference>
<dbReference type="GO" id="GO:0008270">
    <property type="term" value="F:zinc ion binding"/>
    <property type="evidence" value="ECO:0007669"/>
    <property type="project" value="UniProtKB-KW"/>
</dbReference>
<dbReference type="Gene3D" id="3.30.160.60">
    <property type="entry name" value="Classic Zinc Finger"/>
    <property type="match status" value="4"/>
</dbReference>
<dbReference type="InterPro" id="IPR036236">
    <property type="entry name" value="Znf_C2H2_sf"/>
</dbReference>
<dbReference type="PANTHER" id="PTHR24388">
    <property type="entry name" value="ZINC FINGER PROTEIN"/>
    <property type="match status" value="1"/>
</dbReference>